<dbReference type="PANTHER" id="PTHR37205">
    <property type="entry name" value="F23A5.30 PROTEIN"/>
    <property type="match status" value="1"/>
</dbReference>
<feature type="region of interest" description="Disordered" evidence="2">
    <location>
        <begin position="33"/>
        <end position="92"/>
    </location>
</feature>
<dbReference type="EMBL" id="SWLB01000001">
    <property type="protein sequence ID" value="KAF3341718.1"/>
    <property type="molecule type" value="Genomic_DNA"/>
</dbReference>
<sequence>MISFDFFGTGQVQLEAKSDFQNPVRSLLLSSPLPAKNLTPLSSPAPLQRPSLSRETLSSPATLSLSRNPLLSSDPLSRETLSSASPLSSTVQGDTVQDARLLQHLQVQLVEEKRKRVEAEREKEALQQQVSVLTNMLSDNPAMDEEEYEFYKEDSQGLGGNDHYSAKPDRPDSPHPDLQAPDIHSPISLQHTVAAGTPTMLTSQQILEVPTAQEPPGDAETVDRHGTEAADIVLEKGKKTADIGNDDSDADSEPILTMLQNKKKKSHNAGQSSAPLLPRLRSG</sequence>
<dbReference type="PANTHER" id="PTHR37205:SF1">
    <property type="entry name" value="F23A5.30 PROTEIN"/>
    <property type="match status" value="1"/>
</dbReference>
<feature type="region of interest" description="Disordered" evidence="2">
    <location>
        <begin position="234"/>
        <end position="283"/>
    </location>
</feature>
<evidence type="ECO:0000313" key="4">
    <source>
        <dbReference type="Proteomes" id="UP000623129"/>
    </source>
</evidence>
<reference evidence="3" key="1">
    <citation type="submission" date="2020-01" db="EMBL/GenBank/DDBJ databases">
        <title>Genome sequence of Kobresia littledalei, the first chromosome-level genome in the family Cyperaceae.</title>
        <authorList>
            <person name="Qu G."/>
        </authorList>
    </citation>
    <scope>NUCLEOTIDE SEQUENCE</scope>
    <source>
        <strain evidence="3">C.B.Clarke</strain>
        <tissue evidence="3">Leaf</tissue>
    </source>
</reference>
<proteinExistence type="predicted"/>
<keyword evidence="1" id="KW-0175">Coiled coil</keyword>
<feature type="compositionally biased region" description="Polar residues" evidence="2">
    <location>
        <begin position="50"/>
        <end position="92"/>
    </location>
</feature>
<evidence type="ECO:0000313" key="3">
    <source>
        <dbReference type="EMBL" id="KAF3341718.1"/>
    </source>
</evidence>
<dbReference type="InterPro" id="IPR038864">
    <property type="entry name" value="HDR1"/>
</dbReference>
<protein>
    <submittedName>
        <fullName evidence="3">Uncharacterized protein</fullName>
    </submittedName>
</protein>
<dbReference type="GO" id="GO:0009909">
    <property type="term" value="P:regulation of flower development"/>
    <property type="evidence" value="ECO:0007669"/>
    <property type="project" value="InterPro"/>
</dbReference>
<organism evidence="3 4">
    <name type="scientific">Carex littledalei</name>
    <dbReference type="NCBI Taxonomy" id="544730"/>
    <lineage>
        <taxon>Eukaryota</taxon>
        <taxon>Viridiplantae</taxon>
        <taxon>Streptophyta</taxon>
        <taxon>Embryophyta</taxon>
        <taxon>Tracheophyta</taxon>
        <taxon>Spermatophyta</taxon>
        <taxon>Magnoliopsida</taxon>
        <taxon>Liliopsida</taxon>
        <taxon>Poales</taxon>
        <taxon>Cyperaceae</taxon>
        <taxon>Cyperoideae</taxon>
        <taxon>Cariceae</taxon>
        <taxon>Carex</taxon>
        <taxon>Carex subgen. Euthyceras</taxon>
    </lineage>
</organism>
<evidence type="ECO:0000256" key="1">
    <source>
        <dbReference type="SAM" id="Coils"/>
    </source>
</evidence>
<comment type="caution">
    <text evidence="3">The sequence shown here is derived from an EMBL/GenBank/DDBJ whole genome shotgun (WGS) entry which is preliminary data.</text>
</comment>
<evidence type="ECO:0000256" key="2">
    <source>
        <dbReference type="SAM" id="MobiDB-lite"/>
    </source>
</evidence>
<keyword evidence="4" id="KW-1185">Reference proteome</keyword>
<gene>
    <name evidence="3" type="ORF">FCM35_KLT00356</name>
</gene>
<feature type="compositionally biased region" description="Basic and acidic residues" evidence="2">
    <location>
        <begin position="164"/>
        <end position="175"/>
    </location>
</feature>
<name>A0A833RKS5_9POAL</name>
<dbReference type="AlphaFoldDB" id="A0A833RKS5"/>
<accession>A0A833RKS5</accession>
<feature type="region of interest" description="Disordered" evidence="2">
    <location>
        <begin position="149"/>
        <end position="183"/>
    </location>
</feature>
<dbReference type="Proteomes" id="UP000623129">
    <property type="component" value="Unassembled WGS sequence"/>
</dbReference>
<feature type="coiled-coil region" evidence="1">
    <location>
        <begin position="102"/>
        <end position="136"/>
    </location>
</feature>